<comment type="caution">
    <text evidence="3">The sequence shown here is derived from an EMBL/GenBank/DDBJ whole genome shotgun (WGS) entry which is preliminary data.</text>
</comment>
<dbReference type="PROSITE" id="PS50005">
    <property type="entry name" value="TPR"/>
    <property type="match status" value="1"/>
</dbReference>
<name>A0A5C7FP33_9BACT</name>
<dbReference type="Gene3D" id="1.25.40.10">
    <property type="entry name" value="Tetratricopeptide repeat domain"/>
    <property type="match status" value="1"/>
</dbReference>
<keyword evidence="1" id="KW-0802">TPR repeat</keyword>
<dbReference type="EMBL" id="VOXD01000036">
    <property type="protein sequence ID" value="TXF87116.1"/>
    <property type="molecule type" value="Genomic_DNA"/>
</dbReference>
<feature type="signal peptide" evidence="2">
    <location>
        <begin position="1"/>
        <end position="19"/>
    </location>
</feature>
<dbReference type="InterPro" id="IPR011990">
    <property type="entry name" value="TPR-like_helical_dom_sf"/>
</dbReference>
<evidence type="ECO:0000256" key="2">
    <source>
        <dbReference type="SAM" id="SignalP"/>
    </source>
</evidence>
<dbReference type="SUPFAM" id="SSF48452">
    <property type="entry name" value="TPR-like"/>
    <property type="match status" value="1"/>
</dbReference>
<dbReference type="AlphaFoldDB" id="A0A5C7FP33"/>
<evidence type="ECO:0000313" key="3">
    <source>
        <dbReference type="EMBL" id="TXF87116.1"/>
    </source>
</evidence>
<dbReference type="OrthoDB" id="1150971at2"/>
<reference evidence="3 4" key="1">
    <citation type="submission" date="2019-08" db="EMBL/GenBank/DDBJ databases">
        <title>Lewinella sp. strain SSH13 Genome sequencing and assembly.</title>
        <authorList>
            <person name="Kim I."/>
        </authorList>
    </citation>
    <scope>NUCLEOTIDE SEQUENCE [LARGE SCALE GENOMIC DNA]</scope>
    <source>
        <strain evidence="3 4">SSH13</strain>
    </source>
</reference>
<dbReference type="InterPro" id="IPR019734">
    <property type="entry name" value="TPR_rpt"/>
</dbReference>
<protein>
    <recommendedName>
        <fullName evidence="5">Tetratricopeptide repeat protein</fullName>
    </recommendedName>
</protein>
<sequence>MRFLYLSAFLLLGALFNSCGDDTPPPRRPLAEVVRQIQPNATLEGIEPRITAATNRAFMRKSASPLTDLRDEITSVKGAEYERLVSYWAAFTDFQIGVFGNSHNDDAGAKAALDRGIALLESVERKNAEELSLLAFLQGFSTEFASDTEVIGISDKAQANIAAAMKLNPDNLRTQYVLGCLDYYTPKEFGGGKVAKIHLSRATNLPANSIDSPYLPSWGKAEAYELLVRHYTAEGQLDVAEATLEEGLALYPDDHQLSLLVSADTE</sequence>
<proteinExistence type="predicted"/>
<organism evidence="3 4">
    <name type="scientific">Neolewinella aurantiaca</name>
    <dbReference type="NCBI Taxonomy" id="2602767"/>
    <lineage>
        <taxon>Bacteria</taxon>
        <taxon>Pseudomonadati</taxon>
        <taxon>Bacteroidota</taxon>
        <taxon>Saprospiria</taxon>
        <taxon>Saprospirales</taxon>
        <taxon>Lewinellaceae</taxon>
        <taxon>Neolewinella</taxon>
    </lineage>
</organism>
<keyword evidence="4" id="KW-1185">Reference proteome</keyword>
<evidence type="ECO:0000313" key="4">
    <source>
        <dbReference type="Proteomes" id="UP000321907"/>
    </source>
</evidence>
<evidence type="ECO:0008006" key="5">
    <source>
        <dbReference type="Google" id="ProtNLM"/>
    </source>
</evidence>
<evidence type="ECO:0000256" key="1">
    <source>
        <dbReference type="PROSITE-ProRule" id="PRU00339"/>
    </source>
</evidence>
<feature type="chain" id="PRO_5022731801" description="Tetratricopeptide repeat protein" evidence="2">
    <location>
        <begin position="20"/>
        <end position="266"/>
    </location>
</feature>
<gene>
    <name evidence="3" type="ORF">FUA23_18665</name>
</gene>
<accession>A0A5C7FP33</accession>
<dbReference type="Proteomes" id="UP000321907">
    <property type="component" value="Unassembled WGS sequence"/>
</dbReference>
<dbReference type="RefSeq" id="WP_147932288.1">
    <property type="nucleotide sequence ID" value="NZ_VOXD01000036.1"/>
</dbReference>
<feature type="repeat" description="TPR" evidence="1">
    <location>
        <begin position="221"/>
        <end position="254"/>
    </location>
</feature>
<keyword evidence="2" id="KW-0732">Signal</keyword>